<feature type="region of interest" description="Disordered" evidence="1">
    <location>
        <begin position="64"/>
        <end position="85"/>
    </location>
</feature>
<feature type="compositionally biased region" description="Basic and acidic residues" evidence="1">
    <location>
        <begin position="28"/>
        <end position="37"/>
    </location>
</feature>
<reference evidence="3" key="1">
    <citation type="submission" date="2022-11" db="UniProtKB">
        <authorList>
            <consortium name="WormBaseParasite"/>
        </authorList>
    </citation>
    <scope>IDENTIFICATION</scope>
</reference>
<evidence type="ECO:0000313" key="2">
    <source>
        <dbReference type="Proteomes" id="UP000887566"/>
    </source>
</evidence>
<dbReference type="WBParaSite" id="PSAMB.scaffold135size73867.g2552.t1">
    <property type="protein sequence ID" value="PSAMB.scaffold135size73867.g2552.t1"/>
    <property type="gene ID" value="PSAMB.scaffold135size73867.g2552"/>
</dbReference>
<sequence>MLNRRANGVRKIIRRCNVQTRLNNMAEGGRRAARDTPRAGLSTTAAASGQHWLCRTAAAAKARPIERNRALSGGDDCSTGAHPFA</sequence>
<dbReference type="AlphaFoldDB" id="A0A914UYC4"/>
<organism evidence="2 3">
    <name type="scientific">Plectus sambesii</name>
    <dbReference type="NCBI Taxonomy" id="2011161"/>
    <lineage>
        <taxon>Eukaryota</taxon>
        <taxon>Metazoa</taxon>
        <taxon>Ecdysozoa</taxon>
        <taxon>Nematoda</taxon>
        <taxon>Chromadorea</taxon>
        <taxon>Plectida</taxon>
        <taxon>Plectina</taxon>
        <taxon>Plectoidea</taxon>
        <taxon>Plectidae</taxon>
        <taxon>Plectus</taxon>
    </lineage>
</organism>
<evidence type="ECO:0000313" key="3">
    <source>
        <dbReference type="WBParaSite" id="PSAMB.scaffold135size73867.g2552.t1"/>
    </source>
</evidence>
<proteinExistence type="predicted"/>
<accession>A0A914UYC4</accession>
<dbReference type="Proteomes" id="UP000887566">
    <property type="component" value="Unplaced"/>
</dbReference>
<protein>
    <submittedName>
        <fullName evidence="3">Uncharacterized protein</fullName>
    </submittedName>
</protein>
<name>A0A914UYC4_9BILA</name>
<keyword evidence="2" id="KW-1185">Reference proteome</keyword>
<feature type="region of interest" description="Disordered" evidence="1">
    <location>
        <begin position="27"/>
        <end position="46"/>
    </location>
</feature>
<evidence type="ECO:0000256" key="1">
    <source>
        <dbReference type="SAM" id="MobiDB-lite"/>
    </source>
</evidence>